<name>D4AUR6_ARTBC</name>
<protein>
    <submittedName>
        <fullName evidence="1">Uncharacterized protein</fullName>
    </submittedName>
</protein>
<dbReference type="EMBL" id="ABSU01000011">
    <property type="protein sequence ID" value="EFE33231.1"/>
    <property type="molecule type" value="Genomic_DNA"/>
</dbReference>
<evidence type="ECO:0000313" key="2">
    <source>
        <dbReference type="Proteomes" id="UP000008866"/>
    </source>
</evidence>
<comment type="caution">
    <text evidence="1">The sequence shown here is derived from an EMBL/GenBank/DDBJ whole genome shotgun (WGS) entry which is preliminary data.</text>
</comment>
<sequence length="112" mass="12890">MDSKREEMHLCKDVGTKMRLNHPVFNKEIYYYLRIAAPPQQPLDLVDGKLLWVHQLYAPPRCCFAFIFTGKHVHITLHGMANHIYQGCALKSQPCSLAVPIMISNPTRREVT</sequence>
<organism evidence="1 2">
    <name type="scientific">Arthroderma benhamiae (strain ATCC MYA-4681 / CBS 112371)</name>
    <name type="common">Trichophyton mentagrophytes</name>
    <dbReference type="NCBI Taxonomy" id="663331"/>
    <lineage>
        <taxon>Eukaryota</taxon>
        <taxon>Fungi</taxon>
        <taxon>Dikarya</taxon>
        <taxon>Ascomycota</taxon>
        <taxon>Pezizomycotina</taxon>
        <taxon>Eurotiomycetes</taxon>
        <taxon>Eurotiomycetidae</taxon>
        <taxon>Onygenales</taxon>
        <taxon>Arthrodermataceae</taxon>
        <taxon>Trichophyton</taxon>
    </lineage>
</organism>
<dbReference type="GeneID" id="9521289"/>
<proteinExistence type="predicted"/>
<dbReference type="Proteomes" id="UP000008866">
    <property type="component" value="Unassembled WGS sequence"/>
</dbReference>
<gene>
    <name evidence="1" type="ORF">ARB_07983</name>
</gene>
<dbReference type="RefSeq" id="XP_003013871.1">
    <property type="nucleotide sequence ID" value="XM_003013825.1"/>
</dbReference>
<dbReference type="AlphaFoldDB" id="D4AUR6"/>
<evidence type="ECO:0000313" key="1">
    <source>
        <dbReference type="EMBL" id="EFE33231.1"/>
    </source>
</evidence>
<keyword evidence="2" id="KW-1185">Reference proteome</keyword>
<accession>D4AUR6</accession>
<dbReference type="HOGENOM" id="CLU_2145241_0_0_1"/>
<dbReference type="KEGG" id="abe:ARB_07983"/>
<reference evidence="2" key="1">
    <citation type="journal article" date="2011" name="Genome Biol.">
        <title>Comparative and functional genomics provide insights into the pathogenicity of dermatophytic fungi.</title>
        <authorList>
            <person name="Burmester A."/>
            <person name="Shelest E."/>
            <person name="Gloeckner G."/>
            <person name="Heddergott C."/>
            <person name="Schindler S."/>
            <person name="Staib P."/>
            <person name="Heidel A."/>
            <person name="Felder M."/>
            <person name="Petzold A."/>
            <person name="Szafranski K."/>
            <person name="Feuermann M."/>
            <person name="Pedruzzi I."/>
            <person name="Priebe S."/>
            <person name="Groth M."/>
            <person name="Winkler R."/>
            <person name="Li W."/>
            <person name="Kniemeyer O."/>
            <person name="Schroeckh V."/>
            <person name="Hertweck C."/>
            <person name="Hube B."/>
            <person name="White T.C."/>
            <person name="Platzer M."/>
            <person name="Guthke R."/>
            <person name="Heitman J."/>
            <person name="Woestemeyer J."/>
            <person name="Zipfel P.F."/>
            <person name="Monod M."/>
            <person name="Brakhage A.A."/>
        </authorList>
    </citation>
    <scope>NUCLEOTIDE SEQUENCE [LARGE SCALE GENOMIC DNA]</scope>
    <source>
        <strain evidence="2">ATCC MYA-4681 / CBS 112371</strain>
    </source>
</reference>